<dbReference type="AlphaFoldDB" id="A0A4Q7DH21"/>
<protein>
    <recommendedName>
        <fullName evidence="1">tRNA uridine(34) hydroxylase</fullName>
        <ecNumber evidence="1">1.14.-.-</ecNumber>
    </recommendedName>
    <alternativeName>
        <fullName evidence="1">tRNA hydroxylation protein O</fullName>
    </alternativeName>
</protein>
<gene>
    <name evidence="1" type="primary">trhO</name>
    <name evidence="3" type="ORF">EQU50_08075</name>
</gene>
<dbReference type="GO" id="GO:0016740">
    <property type="term" value="F:transferase activity"/>
    <property type="evidence" value="ECO:0007669"/>
    <property type="project" value="UniProtKB-KW"/>
</dbReference>
<dbReference type="Proteomes" id="UP000293550">
    <property type="component" value="Unassembled WGS sequence"/>
</dbReference>
<evidence type="ECO:0000313" key="4">
    <source>
        <dbReference type="Proteomes" id="UP000293550"/>
    </source>
</evidence>
<dbReference type="Gene3D" id="3.30.70.100">
    <property type="match status" value="1"/>
</dbReference>
<evidence type="ECO:0000313" key="3">
    <source>
        <dbReference type="EMBL" id="RZI45184.1"/>
    </source>
</evidence>
<dbReference type="InterPro" id="IPR001763">
    <property type="entry name" value="Rhodanese-like_dom"/>
</dbReference>
<dbReference type="NCBIfam" id="NF001136">
    <property type="entry name" value="PRK00142.1-4"/>
    <property type="match status" value="1"/>
</dbReference>
<dbReference type="HAMAP" id="MF_00469">
    <property type="entry name" value="TrhO"/>
    <property type="match status" value="1"/>
</dbReference>
<name>A0A4Q7DH21_9PROT</name>
<dbReference type="PROSITE" id="PS50206">
    <property type="entry name" value="RHODANESE_3"/>
    <property type="match status" value="1"/>
</dbReference>
<dbReference type="GO" id="GO:0006400">
    <property type="term" value="P:tRNA modification"/>
    <property type="evidence" value="ECO:0007669"/>
    <property type="project" value="UniProtKB-UniRule"/>
</dbReference>
<dbReference type="InterPro" id="IPR020936">
    <property type="entry name" value="TrhO"/>
</dbReference>
<dbReference type="Pfam" id="PF17773">
    <property type="entry name" value="UPF0176_N"/>
    <property type="match status" value="1"/>
</dbReference>
<dbReference type="SUPFAM" id="SSF52821">
    <property type="entry name" value="Rhodanese/Cell cycle control phosphatase"/>
    <property type="match status" value="1"/>
</dbReference>
<dbReference type="GO" id="GO:0016705">
    <property type="term" value="F:oxidoreductase activity, acting on paired donors, with incorporation or reduction of molecular oxygen"/>
    <property type="evidence" value="ECO:0007669"/>
    <property type="project" value="UniProtKB-UniRule"/>
</dbReference>
<dbReference type="PANTHER" id="PTHR43268:SF3">
    <property type="entry name" value="RHODANESE-LIKE DOMAIN-CONTAINING PROTEIN 7-RELATED"/>
    <property type="match status" value="1"/>
</dbReference>
<proteinExistence type="inferred from homology"/>
<comment type="catalytic activity">
    <reaction evidence="1">
        <text>uridine(34) in tRNA + AH2 + O2 = 5-hydroxyuridine(34) in tRNA + A + H2O</text>
        <dbReference type="Rhea" id="RHEA:64224"/>
        <dbReference type="Rhea" id="RHEA-COMP:11727"/>
        <dbReference type="Rhea" id="RHEA-COMP:13381"/>
        <dbReference type="ChEBI" id="CHEBI:13193"/>
        <dbReference type="ChEBI" id="CHEBI:15377"/>
        <dbReference type="ChEBI" id="CHEBI:15379"/>
        <dbReference type="ChEBI" id="CHEBI:17499"/>
        <dbReference type="ChEBI" id="CHEBI:65315"/>
        <dbReference type="ChEBI" id="CHEBI:136877"/>
    </reaction>
</comment>
<comment type="similarity">
    <text evidence="1">Belongs to the TrhO family.</text>
</comment>
<dbReference type="SMART" id="SM00450">
    <property type="entry name" value="RHOD"/>
    <property type="match status" value="1"/>
</dbReference>
<keyword evidence="4" id="KW-1185">Reference proteome</keyword>
<dbReference type="Gene3D" id="3.40.250.10">
    <property type="entry name" value="Rhodanese-like domain"/>
    <property type="match status" value="1"/>
</dbReference>
<dbReference type="InterPro" id="IPR040503">
    <property type="entry name" value="TRHO_N"/>
</dbReference>
<feature type="domain" description="Rhodanese" evidence="2">
    <location>
        <begin position="121"/>
        <end position="215"/>
    </location>
</feature>
<reference evidence="3 4" key="1">
    <citation type="submission" date="2018-10" db="EMBL/GenBank/DDBJ databases">
        <title>An updated phylogeny of the Alphaproteobacteria reveals that the parasitic Rickettsiales and Holosporales have independent origins.</title>
        <authorList>
            <person name="Munoz-Gomez S.A."/>
            <person name="Hess S."/>
            <person name="Burger G."/>
            <person name="Lang B.F."/>
            <person name="Susko E."/>
            <person name="Slamovits C.H."/>
            <person name="Roger A.J."/>
        </authorList>
    </citation>
    <scope>NUCLEOTIDE SEQUENCE [LARGE SCALE GENOMIC DNA]</scope>
    <source>
        <strain evidence="3">HOLO01</strain>
    </source>
</reference>
<keyword evidence="3" id="KW-0808">Transferase</keyword>
<sequence length="304" mass="34231">MFTVAALYKFTDLPDYRQLQPVLKGLCESHGIKGTLLLAEEGINGTVSGCRQAIEALKSWFDNDTRFDGIEYKESQSENCPFYRLKVRLKKEIVTLGVPGINPNRQVGTYVTPQDWNKLIQDPDVILIDTRNDYEVRIGTFKGAVDPNTTSFTQFPGVVKKEFDPEKHKKVAMFCTGGIRCEKASAYMLAQGFENVYHLKGGILKYLETVPAQESLWEGDCFVFDQRVTVDHSLSKGTHSLCYGCRSPLSAEDLLSESYEKGVSCPRCVDVVSDHKKRNFRERQKQIALAAEKGQKHIGASRFP</sequence>
<dbReference type="RefSeq" id="WP_130154614.1">
    <property type="nucleotide sequence ID" value="NZ_SCFB01000023.1"/>
</dbReference>
<dbReference type="CDD" id="cd01518">
    <property type="entry name" value="RHOD_YceA"/>
    <property type="match status" value="1"/>
</dbReference>
<dbReference type="EC" id="1.14.-.-" evidence="1"/>
<keyword evidence="1" id="KW-0560">Oxidoreductase</keyword>
<dbReference type="OrthoDB" id="9778326at2"/>
<dbReference type="Pfam" id="PF00581">
    <property type="entry name" value="Rhodanese"/>
    <property type="match status" value="1"/>
</dbReference>
<evidence type="ECO:0000259" key="2">
    <source>
        <dbReference type="PROSITE" id="PS50206"/>
    </source>
</evidence>
<evidence type="ECO:0000256" key="1">
    <source>
        <dbReference type="HAMAP-Rule" id="MF_00469"/>
    </source>
</evidence>
<comment type="caution">
    <text evidence="3">The sequence shown here is derived from an EMBL/GenBank/DDBJ whole genome shotgun (WGS) entry which is preliminary data.</text>
</comment>
<dbReference type="EMBL" id="SCFB01000023">
    <property type="protein sequence ID" value="RZI45184.1"/>
    <property type="molecule type" value="Genomic_DNA"/>
</dbReference>
<comment type="function">
    <text evidence="1">Catalyzes oxygen-dependent 5-hydroxyuridine (ho5U) modification at position 34 in tRNAs.</text>
</comment>
<keyword evidence="1" id="KW-0819">tRNA processing</keyword>
<accession>A0A4Q7DH21</accession>
<dbReference type="PANTHER" id="PTHR43268">
    <property type="entry name" value="THIOSULFATE SULFURTRANSFERASE/RHODANESE-LIKE DOMAIN-CONTAINING PROTEIN 2"/>
    <property type="match status" value="1"/>
</dbReference>
<organism evidence="3 4">
    <name type="scientific">Candidatus Finniella inopinata</name>
    <dbReference type="NCBI Taxonomy" id="1696036"/>
    <lineage>
        <taxon>Bacteria</taxon>
        <taxon>Pseudomonadati</taxon>
        <taxon>Pseudomonadota</taxon>
        <taxon>Alphaproteobacteria</taxon>
        <taxon>Holosporales</taxon>
        <taxon>Candidatus Paracaedibacteraceae</taxon>
        <taxon>Candidatus Finniella</taxon>
    </lineage>
</organism>
<dbReference type="InterPro" id="IPR036873">
    <property type="entry name" value="Rhodanese-like_dom_sf"/>
</dbReference>